<accession>A0A238KCY2</accession>
<organism evidence="2 3">
    <name type="scientific">Maliponia aquimaris</name>
    <dbReference type="NCBI Taxonomy" id="1673631"/>
    <lineage>
        <taxon>Bacteria</taxon>
        <taxon>Pseudomonadati</taxon>
        <taxon>Pseudomonadota</taxon>
        <taxon>Alphaproteobacteria</taxon>
        <taxon>Rhodobacterales</taxon>
        <taxon>Paracoccaceae</taxon>
        <taxon>Maliponia</taxon>
    </lineage>
</organism>
<dbReference type="PANTHER" id="PTHR46211:SF1">
    <property type="entry name" value="GLYCEROPHOSPHODIESTER PHOSPHODIESTERASE, CYTOPLASMIC"/>
    <property type="match status" value="1"/>
</dbReference>
<feature type="domain" description="GP-PDE" evidence="1">
    <location>
        <begin position="10"/>
        <end position="249"/>
    </location>
</feature>
<dbReference type="Pfam" id="PF03009">
    <property type="entry name" value="GDPD"/>
    <property type="match status" value="1"/>
</dbReference>
<evidence type="ECO:0000313" key="2">
    <source>
        <dbReference type="EMBL" id="SMX40669.1"/>
    </source>
</evidence>
<dbReference type="OrthoDB" id="384721at2"/>
<dbReference type="AlphaFoldDB" id="A0A238KCY2"/>
<keyword evidence="3" id="KW-1185">Reference proteome</keyword>
<dbReference type="PANTHER" id="PTHR46211">
    <property type="entry name" value="GLYCEROPHOSPHORYL DIESTER PHOSPHODIESTERASE"/>
    <property type="match status" value="1"/>
</dbReference>
<evidence type="ECO:0000259" key="1">
    <source>
        <dbReference type="PROSITE" id="PS51704"/>
    </source>
</evidence>
<dbReference type="InterPro" id="IPR030395">
    <property type="entry name" value="GP_PDE_dom"/>
</dbReference>
<gene>
    <name evidence="2" type="ORF">MAA8898_02212</name>
</gene>
<dbReference type="GO" id="GO:0006629">
    <property type="term" value="P:lipid metabolic process"/>
    <property type="evidence" value="ECO:0007669"/>
    <property type="project" value="InterPro"/>
</dbReference>
<dbReference type="SUPFAM" id="SSF51695">
    <property type="entry name" value="PLC-like phosphodiesterases"/>
    <property type="match status" value="1"/>
</dbReference>
<sequence>MVPLAPVFLDRPIAHRALHGPGRPENSRAAVRAAVAAGYGVEIDIQMSKDHHAMVFHDYDMKRLTGHRGPIQQRTVPELADMPLLGGHEGVPTLTEVLRDVNGAVPLLIEIKDQDGRMGPKVGTLERAVAAALDGYGGPVAVMSFNPHTMAELARLLPGIPRGLTTCAFKALEYPTLPATVRSHLRAMPGLAEAGASFISHDHKDLDMPEVAAQKARGLHVLCWTIRSPADEAKARRIADNVTFEGYAA</sequence>
<evidence type="ECO:0000313" key="3">
    <source>
        <dbReference type="Proteomes" id="UP000207598"/>
    </source>
</evidence>
<dbReference type="InterPro" id="IPR017946">
    <property type="entry name" value="PLC-like_Pdiesterase_TIM-brl"/>
</dbReference>
<dbReference type="RefSeq" id="WP_094021042.1">
    <property type="nucleotide sequence ID" value="NZ_FXYF01000005.1"/>
</dbReference>
<protein>
    <submittedName>
        <fullName evidence="2">Cytoplasmic glycerophosphodiester phosphodiesterase</fullName>
    </submittedName>
</protein>
<dbReference type="EMBL" id="FXYF01000005">
    <property type="protein sequence ID" value="SMX40669.1"/>
    <property type="molecule type" value="Genomic_DNA"/>
</dbReference>
<proteinExistence type="predicted"/>
<dbReference type="PROSITE" id="PS51704">
    <property type="entry name" value="GP_PDE"/>
    <property type="match status" value="1"/>
</dbReference>
<dbReference type="GO" id="GO:0008081">
    <property type="term" value="F:phosphoric diester hydrolase activity"/>
    <property type="evidence" value="ECO:0007669"/>
    <property type="project" value="InterPro"/>
</dbReference>
<dbReference type="Gene3D" id="3.20.20.190">
    <property type="entry name" value="Phosphatidylinositol (PI) phosphodiesterase"/>
    <property type="match status" value="1"/>
</dbReference>
<reference evidence="2 3" key="1">
    <citation type="submission" date="2017-05" db="EMBL/GenBank/DDBJ databases">
        <authorList>
            <person name="Song R."/>
            <person name="Chenine A.L."/>
            <person name="Ruprecht R.M."/>
        </authorList>
    </citation>
    <scope>NUCLEOTIDE SEQUENCE [LARGE SCALE GENOMIC DNA]</scope>
    <source>
        <strain evidence="2 3">CECT 8898</strain>
    </source>
</reference>
<name>A0A238KCY2_9RHOB</name>
<dbReference type="Proteomes" id="UP000207598">
    <property type="component" value="Unassembled WGS sequence"/>
</dbReference>